<organism evidence="4 5">
    <name type="scientific">Aspergillus pseudoustus</name>
    <dbReference type="NCBI Taxonomy" id="1810923"/>
    <lineage>
        <taxon>Eukaryota</taxon>
        <taxon>Fungi</taxon>
        <taxon>Dikarya</taxon>
        <taxon>Ascomycota</taxon>
        <taxon>Pezizomycotina</taxon>
        <taxon>Eurotiomycetes</taxon>
        <taxon>Eurotiomycetidae</taxon>
        <taxon>Eurotiales</taxon>
        <taxon>Aspergillaceae</taxon>
        <taxon>Aspergillus</taxon>
        <taxon>Aspergillus subgen. Nidulantes</taxon>
    </lineage>
</organism>
<dbReference type="Pfam" id="PF04082">
    <property type="entry name" value="Fungal_trans"/>
    <property type="match status" value="1"/>
</dbReference>
<evidence type="ECO:0000313" key="5">
    <source>
        <dbReference type="Proteomes" id="UP001610446"/>
    </source>
</evidence>
<keyword evidence="1" id="KW-0539">Nucleus</keyword>
<dbReference type="Proteomes" id="UP001610446">
    <property type="component" value="Unassembled WGS sequence"/>
</dbReference>
<evidence type="ECO:0000313" key="4">
    <source>
        <dbReference type="EMBL" id="KAL2828298.1"/>
    </source>
</evidence>
<evidence type="ECO:0000256" key="1">
    <source>
        <dbReference type="ARBA" id="ARBA00023242"/>
    </source>
</evidence>
<proteinExistence type="predicted"/>
<gene>
    <name evidence="4" type="ORF">BJY01DRAFT_132849</name>
</gene>
<protein>
    <submittedName>
        <fullName evidence="4">Fungal-specific transcription factor domain-containing protein</fullName>
    </submittedName>
</protein>
<reference evidence="4 5" key="1">
    <citation type="submission" date="2024-07" db="EMBL/GenBank/DDBJ databases">
        <title>Section-level genome sequencing and comparative genomics of Aspergillus sections Usti and Cavernicolus.</title>
        <authorList>
            <consortium name="Lawrence Berkeley National Laboratory"/>
            <person name="Nybo J.L."/>
            <person name="Vesth T.C."/>
            <person name="Theobald S."/>
            <person name="Frisvad J.C."/>
            <person name="Larsen T.O."/>
            <person name="Kjaerboelling I."/>
            <person name="Rothschild-Mancinelli K."/>
            <person name="Lyhne E.K."/>
            <person name="Kogle M.E."/>
            <person name="Barry K."/>
            <person name="Clum A."/>
            <person name="Na H."/>
            <person name="Ledsgaard L."/>
            <person name="Lin J."/>
            <person name="Lipzen A."/>
            <person name="Kuo A."/>
            <person name="Riley R."/>
            <person name="Mondo S."/>
            <person name="Labutti K."/>
            <person name="Haridas S."/>
            <person name="Pangalinan J."/>
            <person name="Salamov A.A."/>
            <person name="Simmons B.A."/>
            <person name="Magnuson J.K."/>
            <person name="Chen J."/>
            <person name="Drula E."/>
            <person name="Henrissat B."/>
            <person name="Wiebenga A."/>
            <person name="Lubbers R.J."/>
            <person name="Gomes A.C."/>
            <person name="Makela M.R."/>
            <person name="Stajich J."/>
            <person name="Grigoriev I.V."/>
            <person name="Mortensen U.H."/>
            <person name="De Vries R.P."/>
            <person name="Baker S.E."/>
            <person name="Andersen M.R."/>
        </authorList>
    </citation>
    <scope>NUCLEOTIDE SEQUENCE [LARGE SCALE GENOMIC DNA]</scope>
    <source>
        <strain evidence="4 5">CBS 123904</strain>
    </source>
</reference>
<dbReference type="CDD" id="cd12148">
    <property type="entry name" value="fungal_TF_MHR"/>
    <property type="match status" value="1"/>
</dbReference>
<dbReference type="InterPro" id="IPR053230">
    <property type="entry name" value="Trans_reg_galc"/>
</dbReference>
<comment type="caution">
    <text evidence="4">The sequence shown here is derived from an EMBL/GenBank/DDBJ whole genome shotgun (WGS) entry which is preliminary data.</text>
</comment>
<dbReference type="InterPro" id="IPR007219">
    <property type="entry name" value="XnlR_reg_dom"/>
</dbReference>
<keyword evidence="5" id="KW-1185">Reference proteome</keyword>
<name>A0ABR4ING1_9EURO</name>
<accession>A0ABR4ING1</accession>
<dbReference type="EMBL" id="JBFXLU010000371">
    <property type="protein sequence ID" value="KAL2828298.1"/>
    <property type="molecule type" value="Genomic_DNA"/>
</dbReference>
<dbReference type="SMART" id="SM00906">
    <property type="entry name" value="Fungal_trans"/>
    <property type="match status" value="1"/>
</dbReference>
<sequence>MSDNPRPAMAGTIDSGYRSASASPSTLVGFLEDVGELTEDLNRDDASRATGYFGKASEIAWLQKLGATVNKLNVNKEQQYSIPIDVSTAAMSYHLDHIQFPEPTVPLETTCLPPKPWAAHLVSIFFTSVAPSFPLLDKSLFINQFNQAFDSSRAKPPRKWRAVLNLVLAVGCRYYQLSQPVSEGDVSDRVFLARAVALNSTSVSSAQHLGLHQVQIDLLLAIYYLSSSQVNQAWQSNGRAARLAVSMGLNLADCSQIDPVSRETRARIWWSIVTLEHALSSLTGRTSCIDHQFMTVQVPLPFDEPQFPVPELAEPLENSPCRSKGNPQLTIYASNSEIDARDQWLKTIDPSQSLYFFHLVDLSVIMQAAYKAVYSPTATKGSIQTNIPFYSAKLQSWICSLQPAFAFSTANNTNNASSLGESNTCNNKNRREQVTLAIAYYSSQMSLNRPCLADLDVVEAGNTTNTPIQPRSHFEDTTAKTCVHFALALISLLPDKPDFKWAANMTLACWWLLLHSIMQALTILLIQLSIGLVPVAVGVYDGEQQQQQTSEANANPGEGAEEVREALKKALLWLHSLAERDSSSRRAFLISQRLFHVVTPSQAWLDLQDESFLAAAVGAETGVRAGGAMTDREKELGFARINKGLNGFGPGSLNLPESFVNWGPDCTASESVDEDPEEVPTYLDPVLLSFNSYEF</sequence>
<dbReference type="PANTHER" id="PTHR47654">
    <property type="entry name" value="ZN(II)2CYS6 TRANSCRIPTION FACTOR (EUROFUNG)-RELATED"/>
    <property type="match status" value="1"/>
</dbReference>
<evidence type="ECO:0000256" key="2">
    <source>
        <dbReference type="SAM" id="MobiDB-lite"/>
    </source>
</evidence>
<evidence type="ECO:0000259" key="3">
    <source>
        <dbReference type="SMART" id="SM00906"/>
    </source>
</evidence>
<dbReference type="PANTHER" id="PTHR47654:SF3">
    <property type="entry name" value="ZN(II)2CYS6 TRANSCRIPTION FACTOR (EUROFUNG)"/>
    <property type="match status" value="1"/>
</dbReference>
<feature type="domain" description="Xylanolytic transcriptional activator regulatory" evidence="3">
    <location>
        <begin position="233"/>
        <end position="307"/>
    </location>
</feature>
<feature type="region of interest" description="Disordered" evidence="2">
    <location>
        <begin position="1"/>
        <end position="21"/>
    </location>
</feature>